<feature type="signal peptide" evidence="1">
    <location>
        <begin position="1"/>
        <end position="21"/>
    </location>
</feature>
<dbReference type="PROSITE" id="PS51257">
    <property type="entry name" value="PROKAR_LIPOPROTEIN"/>
    <property type="match status" value="1"/>
</dbReference>
<keyword evidence="2" id="KW-0614">Plasmid</keyword>
<accession>A0AAC9JE63</accession>
<dbReference type="AlphaFoldDB" id="A0AAC9JE63"/>
<reference evidence="2 3" key="1">
    <citation type="submission" date="2016-11" db="EMBL/GenBank/DDBJ databases">
        <title>Networking in microbes: conjugative elements and plasmids in the genus Alteromonas.</title>
        <authorList>
            <person name="Lopez-Perez M."/>
            <person name="Ramon-Marco N."/>
            <person name="Rodriguez-Valera F."/>
        </authorList>
    </citation>
    <scope>NUCLEOTIDE SEQUENCE [LARGE SCALE GENOMIC DNA]</scope>
    <source>
        <strain evidence="2 3">CP48</strain>
        <plasmid evidence="3">pamcp48-600</plasmid>
    </source>
</reference>
<evidence type="ECO:0008006" key="4">
    <source>
        <dbReference type="Google" id="ProtNLM"/>
    </source>
</evidence>
<evidence type="ECO:0000256" key="1">
    <source>
        <dbReference type="SAM" id="SignalP"/>
    </source>
</evidence>
<dbReference type="EMBL" id="CP018025">
    <property type="protein sequence ID" value="APD92048.1"/>
    <property type="molecule type" value="Genomic_DNA"/>
</dbReference>
<feature type="chain" id="PRO_5042274523" description="Glycine zipper 2TM domain-containing protein" evidence="1">
    <location>
        <begin position="22"/>
        <end position="164"/>
    </location>
</feature>
<organism evidence="2 3">
    <name type="scientific">Alteromonas mediterranea</name>
    <dbReference type="NCBI Taxonomy" id="314275"/>
    <lineage>
        <taxon>Bacteria</taxon>
        <taxon>Pseudomonadati</taxon>
        <taxon>Pseudomonadota</taxon>
        <taxon>Gammaproteobacteria</taxon>
        <taxon>Alteromonadales</taxon>
        <taxon>Alteromonadaceae</taxon>
        <taxon>Alteromonas/Salinimonas group</taxon>
        <taxon>Alteromonas</taxon>
    </lineage>
</organism>
<evidence type="ECO:0000313" key="2">
    <source>
        <dbReference type="EMBL" id="APD92048.1"/>
    </source>
</evidence>
<evidence type="ECO:0000313" key="3">
    <source>
        <dbReference type="Proteomes" id="UP000182101"/>
    </source>
</evidence>
<dbReference type="RefSeq" id="WP_071960658.1">
    <property type="nucleotide sequence ID" value="NZ_CP018025.1"/>
</dbReference>
<keyword evidence="1" id="KW-0732">Signal</keyword>
<dbReference type="Proteomes" id="UP000182101">
    <property type="component" value="Plasmid pAMCP48-600"/>
</dbReference>
<protein>
    <recommendedName>
        <fullName evidence="4">Glycine zipper 2TM domain-containing protein</fullName>
    </recommendedName>
</protein>
<sequence length="164" mass="17373">MKRFVKTILTVTCAASLAACATKPKQVTPTYYVDAVVISYERSTVCYVEKKKSGSGKALLGGLGGGIAGYLIGKHIGGGSGKKIATALFTTGGAAAGAMMMVEPDYQPSEGEKLKCKRDGYKASVTYRDPESGLVVTKPRQFQSRPTKKSTIKIPVYGAPVWVQ</sequence>
<name>A0AAC9JE63_9ALTE</name>
<gene>
    <name evidence="2" type="ORF">BM524_19195</name>
</gene>
<proteinExistence type="predicted"/>
<geneLocation type="plasmid" evidence="3">
    <name>pamcp48-600</name>
</geneLocation>